<gene>
    <name evidence="10" type="ORF">UW82_C0018G0019</name>
</gene>
<protein>
    <recommendedName>
        <fullName evidence="12">K(+)-insensitive pyrophosphate-energized proton pump</fullName>
    </recommendedName>
</protein>
<evidence type="ECO:0000256" key="2">
    <source>
        <dbReference type="ARBA" id="ARBA00022448"/>
    </source>
</evidence>
<feature type="transmembrane region" description="Helical" evidence="9">
    <location>
        <begin position="211"/>
        <end position="228"/>
    </location>
</feature>
<evidence type="ECO:0000256" key="5">
    <source>
        <dbReference type="ARBA" id="ARBA00022967"/>
    </source>
</evidence>
<evidence type="ECO:0000256" key="1">
    <source>
        <dbReference type="ARBA" id="ARBA00004127"/>
    </source>
</evidence>
<dbReference type="Proteomes" id="UP000034504">
    <property type="component" value="Unassembled WGS sequence"/>
</dbReference>
<dbReference type="GO" id="GO:0004427">
    <property type="term" value="F:inorganic diphosphate phosphatase activity"/>
    <property type="evidence" value="ECO:0007669"/>
    <property type="project" value="InterPro"/>
</dbReference>
<dbReference type="AlphaFoldDB" id="A0A0G1KLG3"/>
<proteinExistence type="predicted"/>
<dbReference type="GO" id="GO:0012505">
    <property type="term" value="C:endomembrane system"/>
    <property type="evidence" value="ECO:0007669"/>
    <property type="project" value="UniProtKB-SubCell"/>
</dbReference>
<name>A0A0G1KLG3_UNCKA</name>
<feature type="transmembrane region" description="Helical" evidence="9">
    <location>
        <begin position="117"/>
        <end position="136"/>
    </location>
</feature>
<keyword evidence="6 9" id="KW-1133">Transmembrane helix</keyword>
<comment type="subcellular location">
    <subcellularLocation>
        <location evidence="1">Endomembrane system</location>
        <topology evidence="1">Multi-pass membrane protein</topology>
    </subcellularLocation>
</comment>
<accession>A0A0G1KLG3</accession>
<feature type="transmembrane region" description="Helical" evidence="9">
    <location>
        <begin position="142"/>
        <end position="164"/>
    </location>
</feature>
<evidence type="ECO:0008006" key="12">
    <source>
        <dbReference type="Google" id="ProtNLM"/>
    </source>
</evidence>
<organism evidence="10 11">
    <name type="scientific">candidate division WWE3 bacterium GW2011_GWC2_44_9</name>
    <dbReference type="NCBI Taxonomy" id="1619125"/>
    <lineage>
        <taxon>Bacteria</taxon>
        <taxon>Katanobacteria</taxon>
    </lineage>
</organism>
<dbReference type="PATRIC" id="fig|1619125.3.peg.423"/>
<evidence type="ECO:0000256" key="8">
    <source>
        <dbReference type="ARBA" id="ARBA00023136"/>
    </source>
</evidence>
<evidence type="ECO:0000256" key="7">
    <source>
        <dbReference type="ARBA" id="ARBA00023065"/>
    </source>
</evidence>
<keyword evidence="2" id="KW-0813">Transport</keyword>
<keyword evidence="4" id="KW-0460">Magnesium</keyword>
<keyword evidence="7" id="KW-0406">Ion transport</keyword>
<keyword evidence="8 9" id="KW-0472">Membrane</keyword>
<dbReference type="InterPro" id="IPR004131">
    <property type="entry name" value="PPase-energised_H-pump"/>
</dbReference>
<dbReference type="GO" id="GO:0016020">
    <property type="term" value="C:membrane"/>
    <property type="evidence" value="ECO:0007669"/>
    <property type="project" value="InterPro"/>
</dbReference>
<evidence type="ECO:0000256" key="9">
    <source>
        <dbReference type="SAM" id="Phobius"/>
    </source>
</evidence>
<evidence type="ECO:0000313" key="11">
    <source>
        <dbReference type="Proteomes" id="UP000034504"/>
    </source>
</evidence>
<evidence type="ECO:0000256" key="3">
    <source>
        <dbReference type="ARBA" id="ARBA00022692"/>
    </source>
</evidence>
<keyword evidence="3 9" id="KW-0812">Transmembrane</keyword>
<feature type="non-terminal residue" evidence="10">
    <location>
        <position position="1"/>
    </location>
</feature>
<evidence type="ECO:0000256" key="6">
    <source>
        <dbReference type="ARBA" id="ARBA00022989"/>
    </source>
</evidence>
<sequence>TASLDAVGNTTKALTKGFAVGSAAVAASSLFATYFETTGLSSINIANPNVFIGVLLGGSIPFLFSSRLVTSVGKAAFKVVEEVRRQFREIPGIMERTALPDYSKAIEIVTAAAQKELLIPAAIVVFSPVLASVLGAEALGGFLGGTVVVGLMLAFFMCNTGGAWDNAKKYIEDGNFGGKGSDTHKAAVVGDTVGDPLKDTSGPALNPMMKIVQIVALLIAPAVITIFGI</sequence>
<evidence type="ECO:0000313" key="10">
    <source>
        <dbReference type="EMBL" id="KKT84541.1"/>
    </source>
</evidence>
<dbReference type="Pfam" id="PF03030">
    <property type="entry name" value="H_PPase"/>
    <property type="match status" value="1"/>
</dbReference>
<reference evidence="10 11" key="1">
    <citation type="journal article" date="2015" name="Nature">
        <title>rRNA introns, odd ribosomes, and small enigmatic genomes across a large radiation of phyla.</title>
        <authorList>
            <person name="Brown C.T."/>
            <person name="Hug L.A."/>
            <person name="Thomas B.C."/>
            <person name="Sharon I."/>
            <person name="Castelle C.J."/>
            <person name="Singh A."/>
            <person name="Wilkins M.J."/>
            <person name="Williams K.H."/>
            <person name="Banfield J.F."/>
        </authorList>
    </citation>
    <scope>NUCLEOTIDE SEQUENCE [LARGE SCALE GENOMIC DNA]</scope>
</reference>
<dbReference type="GO" id="GO:0009678">
    <property type="term" value="F:diphosphate hydrolysis-driven proton transmembrane transporter activity"/>
    <property type="evidence" value="ECO:0007669"/>
    <property type="project" value="InterPro"/>
</dbReference>
<dbReference type="EMBL" id="LCJU01000018">
    <property type="protein sequence ID" value="KKT84541.1"/>
    <property type="molecule type" value="Genomic_DNA"/>
</dbReference>
<evidence type="ECO:0000256" key="4">
    <source>
        <dbReference type="ARBA" id="ARBA00022842"/>
    </source>
</evidence>
<dbReference type="PANTHER" id="PTHR31998">
    <property type="entry name" value="K(+)-INSENSITIVE PYROPHOSPHATE-ENERGIZED PROTON PUMP"/>
    <property type="match status" value="1"/>
</dbReference>
<comment type="caution">
    <text evidence="10">The sequence shown here is derived from an EMBL/GenBank/DDBJ whole genome shotgun (WGS) entry which is preliminary data.</text>
</comment>
<feature type="transmembrane region" description="Helical" evidence="9">
    <location>
        <begin position="50"/>
        <end position="69"/>
    </location>
</feature>
<keyword evidence="5" id="KW-1278">Translocase</keyword>